<keyword evidence="7 14" id="KW-1133">Transmembrane helix</keyword>
<dbReference type="UniPathway" id="UPA00834">
    <property type="reaction ID" value="UER00712"/>
</dbReference>
<feature type="transmembrane region" description="Helical" evidence="14">
    <location>
        <begin position="230"/>
        <end position="251"/>
    </location>
</feature>
<comment type="similarity">
    <text evidence="14">Belongs to the UbiA prenyltransferase family. Protoheme IX farnesyltransferase subfamily.</text>
</comment>
<comment type="miscellaneous">
    <text evidence="14">Carbon 2 of the heme B porphyrin ring is defined according to the Fischer nomenclature.</text>
</comment>
<evidence type="ECO:0000313" key="16">
    <source>
        <dbReference type="Proteomes" id="UP000247465"/>
    </source>
</evidence>
<accession>A0A2Z4AP27</accession>
<evidence type="ECO:0000256" key="2">
    <source>
        <dbReference type="ARBA" id="ARBA00004919"/>
    </source>
</evidence>
<feature type="transmembrane region" description="Helical" evidence="14">
    <location>
        <begin position="107"/>
        <end position="128"/>
    </location>
</feature>
<sequence>MTERPCRYQFEAETRTPVVSSSIVASKSTALEFWELTKPRLSLLAVITAIVGYLTALPNREPIVLVALIFGTSLAAGGVGALNQFMEREADSRMARTRGRPIPSGSLTPDTALFFGLILCGAGNIALWLCVNQLSALLAVLTQITYLLAYTPLKKRTPWCTHVGAIPGSIPPLIGWAAAEGTISTLGWILFSILLFWQIPHFMAIAWTYRDDYSRAGFPIASVTDPTGTVVSLQSLVTTILLVTCSLLPTALQFTSIFYSIIAIISGIWFLYYSICFLSRNNRDRAARRLFIVSIAYLPILLGALVVDRIFLI</sequence>
<dbReference type="Gene3D" id="1.10.357.140">
    <property type="entry name" value="UbiA prenyltransferase"/>
    <property type="match status" value="1"/>
</dbReference>
<proteinExistence type="inferred from homology"/>
<dbReference type="HAMAP" id="MF_00154">
    <property type="entry name" value="CyoE_CtaB"/>
    <property type="match status" value="1"/>
</dbReference>
<feature type="transmembrane region" description="Helical" evidence="14">
    <location>
        <begin position="41"/>
        <end position="57"/>
    </location>
</feature>
<evidence type="ECO:0000313" key="15">
    <source>
        <dbReference type="EMBL" id="AWT59402.1"/>
    </source>
</evidence>
<feature type="transmembrane region" description="Helical" evidence="14">
    <location>
        <begin position="63"/>
        <end position="86"/>
    </location>
</feature>
<dbReference type="AlphaFoldDB" id="A0A2Z4AP27"/>
<feature type="transmembrane region" description="Helical" evidence="14">
    <location>
        <begin position="185"/>
        <end position="209"/>
    </location>
</feature>
<dbReference type="PANTHER" id="PTHR43448">
    <property type="entry name" value="PROTOHEME IX FARNESYLTRANSFERASE, MITOCHONDRIAL"/>
    <property type="match status" value="1"/>
</dbReference>
<evidence type="ECO:0000256" key="9">
    <source>
        <dbReference type="ARBA" id="ARBA00023136"/>
    </source>
</evidence>
<keyword evidence="5 14" id="KW-0808">Transferase</keyword>
<keyword evidence="9 14" id="KW-0472">Membrane</keyword>
<evidence type="ECO:0000256" key="12">
    <source>
        <dbReference type="ARBA" id="ARBA00042475"/>
    </source>
</evidence>
<dbReference type="NCBIfam" id="TIGR01473">
    <property type="entry name" value="cyoE_ctaB"/>
    <property type="match status" value="1"/>
</dbReference>
<dbReference type="PANTHER" id="PTHR43448:SF7">
    <property type="entry name" value="4-HYDROXYBENZOATE SOLANESYLTRANSFERASE"/>
    <property type="match status" value="1"/>
</dbReference>
<evidence type="ECO:0000256" key="6">
    <source>
        <dbReference type="ARBA" id="ARBA00022692"/>
    </source>
</evidence>
<evidence type="ECO:0000256" key="10">
    <source>
        <dbReference type="ARBA" id="ARBA00030253"/>
    </source>
</evidence>
<dbReference type="InterPro" id="IPR044878">
    <property type="entry name" value="UbiA_sf"/>
</dbReference>
<protein>
    <recommendedName>
        <fullName evidence="11 14">Protoheme IX farnesyltransferase</fullName>
        <ecNumber evidence="3 14">2.5.1.141</ecNumber>
    </recommendedName>
    <alternativeName>
        <fullName evidence="12 14">Heme B farnesyltransferase</fullName>
    </alternativeName>
    <alternativeName>
        <fullName evidence="10 14">Heme O synthase</fullName>
    </alternativeName>
</protein>
<dbReference type="InterPro" id="IPR000537">
    <property type="entry name" value="UbiA_prenyltransferase"/>
</dbReference>
<evidence type="ECO:0000256" key="14">
    <source>
        <dbReference type="HAMAP-Rule" id="MF_00154"/>
    </source>
</evidence>
<dbReference type="EMBL" id="CP029803">
    <property type="protein sequence ID" value="AWT59402.1"/>
    <property type="molecule type" value="Genomic_DNA"/>
</dbReference>
<evidence type="ECO:0000256" key="8">
    <source>
        <dbReference type="ARBA" id="ARBA00023133"/>
    </source>
</evidence>
<keyword evidence="6 14" id="KW-0812">Transmembrane</keyword>
<evidence type="ECO:0000256" key="13">
    <source>
        <dbReference type="ARBA" id="ARBA00047690"/>
    </source>
</evidence>
<feature type="transmembrane region" description="Helical" evidence="14">
    <location>
        <begin position="257"/>
        <end position="278"/>
    </location>
</feature>
<comment type="pathway">
    <text evidence="2 14">Porphyrin-containing compound metabolism; heme O biosynthesis; heme O from protoheme: step 1/1.</text>
</comment>
<organism evidence="15 16">
    <name type="scientific">Candidatus Moanibacter tarae</name>
    <dbReference type="NCBI Taxonomy" id="2200854"/>
    <lineage>
        <taxon>Bacteria</taxon>
        <taxon>Pseudomonadati</taxon>
        <taxon>Verrucomicrobiota</taxon>
        <taxon>Opitutia</taxon>
        <taxon>Puniceicoccales</taxon>
        <taxon>Puniceicoccales incertae sedis</taxon>
        <taxon>Candidatus Moanibacter</taxon>
    </lineage>
</organism>
<evidence type="ECO:0000256" key="1">
    <source>
        <dbReference type="ARBA" id="ARBA00004651"/>
    </source>
</evidence>
<feature type="transmembrane region" description="Helical" evidence="14">
    <location>
        <begin position="290"/>
        <end position="312"/>
    </location>
</feature>
<evidence type="ECO:0000256" key="7">
    <source>
        <dbReference type="ARBA" id="ARBA00022989"/>
    </source>
</evidence>
<dbReference type="InterPro" id="IPR006369">
    <property type="entry name" value="Protohaem_IX_farnesylTrfase"/>
</dbReference>
<dbReference type="EC" id="2.5.1.141" evidence="3 14"/>
<dbReference type="Proteomes" id="UP000247465">
    <property type="component" value="Chromosome"/>
</dbReference>
<keyword evidence="4 14" id="KW-1003">Cell membrane</keyword>
<comment type="catalytic activity">
    <reaction evidence="13 14">
        <text>heme b + (2E,6E)-farnesyl diphosphate + H2O = Fe(II)-heme o + diphosphate</text>
        <dbReference type="Rhea" id="RHEA:28070"/>
        <dbReference type="ChEBI" id="CHEBI:15377"/>
        <dbReference type="ChEBI" id="CHEBI:33019"/>
        <dbReference type="ChEBI" id="CHEBI:60344"/>
        <dbReference type="ChEBI" id="CHEBI:60530"/>
        <dbReference type="ChEBI" id="CHEBI:175763"/>
        <dbReference type="EC" id="2.5.1.141"/>
    </reaction>
</comment>
<keyword evidence="8 14" id="KW-0350">Heme biosynthesis</keyword>
<evidence type="ECO:0000256" key="3">
    <source>
        <dbReference type="ARBA" id="ARBA00012292"/>
    </source>
</evidence>
<gene>
    <name evidence="14 15" type="primary">ctaB</name>
    <name evidence="15" type="ORF">DF168_00590</name>
</gene>
<dbReference type="GO" id="GO:0005886">
    <property type="term" value="C:plasma membrane"/>
    <property type="evidence" value="ECO:0007669"/>
    <property type="project" value="UniProtKB-SubCell"/>
</dbReference>
<reference evidence="15 16" key="1">
    <citation type="submission" date="2018-06" db="EMBL/GenBank/DDBJ databases">
        <title>Draft Genome Sequence of a Novel Marine Bacterium Related to the Verrucomicrobia.</title>
        <authorList>
            <person name="Vosseberg J."/>
            <person name="Martijn J."/>
            <person name="Ettema T.J.G."/>
        </authorList>
    </citation>
    <scope>NUCLEOTIDE SEQUENCE [LARGE SCALE GENOMIC DNA]</scope>
    <source>
        <strain evidence="15">TARA_B100001123</strain>
    </source>
</reference>
<name>A0A2Z4AP27_9BACT</name>
<dbReference type="KEGG" id="mtar:DF168_00590"/>
<evidence type="ECO:0000256" key="4">
    <source>
        <dbReference type="ARBA" id="ARBA00022475"/>
    </source>
</evidence>
<comment type="function">
    <text evidence="14">Converts heme B (protoheme IX) to heme O by substitution of the vinyl group on carbon 2 of heme B porphyrin ring with a hydroxyethyl farnesyl side group.</text>
</comment>
<dbReference type="Pfam" id="PF01040">
    <property type="entry name" value="UbiA"/>
    <property type="match status" value="1"/>
</dbReference>
<evidence type="ECO:0000256" key="5">
    <source>
        <dbReference type="ARBA" id="ARBA00022679"/>
    </source>
</evidence>
<evidence type="ECO:0000256" key="11">
    <source>
        <dbReference type="ARBA" id="ARBA00040810"/>
    </source>
</evidence>
<dbReference type="GO" id="GO:0048034">
    <property type="term" value="P:heme O biosynthetic process"/>
    <property type="evidence" value="ECO:0007669"/>
    <property type="project" value="UniProtKB-UniRule"/>
</dbReference>
<comment type="subcellular location">
    <subcellularLocation>
        <location evidence="1 14">Cell membrane</location>
        <topology evidence="1 14">Multi-pass membrane protein</topology>
    </subcellularLocation>
</comment>
<dbReference type="GO" id="GO:0008495">
    <property type="term" value="F:protoheme IX farnesyltransferase activity"/>
    <property type="evidence" value="ECO:0007669"/>
    <property type="project" value="UniProtKB-UniRule"/>
</dbReference>
<dbReference type="CDD" id="cd13957">
    <property type="entry name" value="PT_UbiA_Cox10"/>
    <property type="match status" value="1"/>
</dbReference>